<proteinExistence type="predicted"/>
<dbReference type="KEGG" id="dpd:Deipe_2142"/>
<reference evidence="2" key="1">
    <citation type="submission" date="2012-03" db="EMBL/GenBank/DDBJ databases">
        <title>Complete sequence of chromosome of Deinococcus peraridilitoris DSM 19664.</title>
        <authorList>
            <person name="Lucas S."/>
            <person name="Copeland A."/>
            <person name="Lapidus A."/>
            <person name="Glavina del Rio T."/>
            <person name="Dalin E."/>
            <person name="Tice H."/>
            <person name="Bruce D."/>
            <person name="Goodwin L."/>
            <person name="Pitluck S."/>
            <person name="Peters L."/>
            <person name="Mikhailova N."/>
            <person name="Lu M."/>
            <person name="Kyrpides N."/>
            <person name="Mavromatis K."/>
            <person name="Ivanova N."/>
            <person name="Brettin T."/>
            <person name="Detter J.C."/>
            <person name="Han C."/>
            <person name="Larimer F."/>
            <person name="Land M."/>
            <person name="Hauser L."/>
            <person name="Markowitz V."/>
            <person name="Cheng J.-F."/>
            <person name="Hugenholtz P."/>
            <person name="Woyke T."/>
            <person name="Wu D."/>
            <person name="Pukall R."/>
            <person name="Steenblock K."/>
            <person name="Brambilla E."/>
            <person name="Klenk H.-P."/>
            <person name="Eisen J.A."/>
        </authorList>
    </citation>
    <scope>NUCLEOTIDE SEQUENCE [LARGE SCALE GENOMIC DNA]</scope>
    <source>
        <strain evidence="2">DSM 19664 / LMG 22246 / CIP 109416 / KR-200</strain>
    </source>
</reference>
<keyword evidence="2" id="KW-1185">Reference proteome</keyword>
<evidence type="ECO:0000313" key="2">
    <source>
        <dbReference type="Proteomes" id="UP000010467"/>
    </source>
</evidence>
<dbReference type="Proteomes" id="UP000010467">
    <property type="component" value="Chromosome"/>
</dbReference>
<dbReference type="PATRIC" id="fig|937777.3.peg.2147"/>
<organism evidence="1 2">
    <name type="scientific">Deinococcus peraridilitoris (strain DSM 19664 / LMG 22246 / CIP 109416 / KR-200)</name>
    <dbReference type="NCBI Taxonomy" id="937777"/>
    <lineage>
        <taxon>Bacteria</taxon>
        <taxon>Thermotogati</taxon>
        <taxon>Deinococcota</taxon>
        <taxon>Deinococci</taxon>
        <taxon>Deinococcales</taxon>
        <taxon>Deinococcaceae</taxon>
        <taxon>Deinococcus</taxon>
    </lineage>
</organism>
<dbReference type="eggNOG" id="COG2219">
    <property type="taxonomic scope" value="Bacteria"/>
</dbReference>
<dbReference type="EMBL" id="CP003382">
    <property type="protein sequence ID" value="AFZ67632.1"/>
    <property type="molecule type" value="Genomic_DNA"/>
</dbReference>
<sequence>MALDDLRGNKMMAHLLDALNKKQDIGHYGRLVFAIVARHFVNEDELVKLLSKDHDFSEEEARGLVQQVQERDYNPPRREKILEYMEKQDFPILPNAQDPDAGNVYRDLNFPERVYTHISEYHQHKAE</sequence>
<protein>
    <submittedName>
        <fullName evidence="1">Uncharacterized protein</fullName>
    </submittedName>
</protein>
<gene>
    <name evidence="1" type="ordered locus">Deipe_2142</name>
</gene>
<name>L0A395_DEIPD</name>
<evidence type="ECO:0000313" key="1">
    <source>
        <dbReference type="EMBL" id="AFZ67632.1"/>
    </source>
</evidence>
<accession>L0A395</accession>
<dbReference type="OrthoDB" id="5513068at2"/>
<dbReference type="AlphaFoldDB" id="L0A395"/>
<dbReference type="HOGENOM" id="CLU_1979934_0_0_0"/>
<dbReference type="STRING" id="937777.Deipe_2142"/>
<dbReference type="RefSeq" id="WP_015235937.1">
    <property type="nucleotide sequence ID" value="NC_019793.1"/>
</dbReference>